<sequence length="222" mass="23374">MRPLPLLLPLLLLSACSTMPTPDAPDPQKETRGSVPNWSGGAGTVKLVVEDQTLSSAPISAAGKFTLPLPTASVLTGLGVRAADYPAFAEGCTRDVQVSASEVRLVVVPSLDVQTAQGGVQTLSRFEQSHDAVLDASNSTQDLLVYASGETQIYGDVSCAATQKRASYSLLLRLNPGWNTVRLTQSLLNSTSGGLRAVTQFVSLPINVNTTWTVGSLHPLSR</sequence>
<dbReference type="RefSeq" id="WP_109825149.1">
    <property type="nucleotide sequence ID" value="NZ_CP029494.1"/>
</dbReference>
<name>A0A2Z3JAW2_9DEIO</name>
<organism evidence="3 4">
    <name type="scientific">Deinococcus irradiatisoli</name>
    <dbReference type="NCBI Taxonomy" id="2202254"/>
    <lineage>
        <taxon>Bacteria</taxon>
        <taxon>Thermotogati</taxon>
        <taxon>Deinococcota</taxon>
        <taxon>Deinococci</taxon>
        <taxon>Deinococcales</taxon>
        <taxon>Deinococcaceae</taxon>
        <taxon>Deinococcus</taxon>
    </lineage>
</organism>
<evidence type="ECO:0008006" key="5">
    <source>
        <dbReference type="Google" id="ProtNLM"/>
    </source>
</evidence>
<reference evidence="3 4" key="1">
    <citation type="submission" date="2018-05" db="EMBL/GenBank/DDBJ databases">
        <title>Complete Genome Sequence of Deinococcus sp. strain 17bor-2.</title>
        <authorList>
            <person name="Srinivasan S."/>
        </authorList>
    </citation>
    <scope>NUCLEOTIDE SEQUENCE [LARGE SCALE GENOMIC DNA]</scope>
    <source>
        <strain evidence="3 4">17bor-2</strain>
    </source>
</reference>
<accession>A0A2Z3JAW2</accession>
<dbReference type="KEGG" id="dez:DKM44_02545"/>
<keyword evidence="2" id="KW-0732">Signal</keyword>
<evidence type="ECO:0000256" key="1">
    <source>
        <dbReference type="SAM" id="MobiDB-lite"/>
    </source>
</evidence>
<proteinExistence type="predicted"/>
<feature type="chain" id="PRO_5016384052" description="Lipoprotein" evidence="2">
    <location>
        <begin position="25"/>
        <end position="222"/>
    </location>
</feature>
<gene>
    <name evidence="3" type="ORF">DKM44_02545</name>
</gene>
<dbReference type="AlphaFoldDB" id="A0A2Z3JAW2"/>
<evidence type="ECO:0000313" key="4">
    <source>
        <dbReference type="Proteomes" id="UP000245368"/>
    </source>
</evidence>
<feature type="signal peptide" evidence="2">
    <location>
        <begin position="1"/>
        <end position="24"/>
    </location>
</feature>
<evidence type="ECO:0000313" key="3">
    <source>
        <dbReference type="EMBL" id="AWN22253.1"/>
    </source>
</evidence>
<dbReference type="EMBL" id="CP029494">
    <property type="protein sequence ID" value="AWN22253.1"/>
    <property type="molecule type" value="Genomic_DNA"/>
</dbReference>
<dbReference type="Proteomes" id="UP000245368">
    <property type="component" value="Chromosome"/>
</dbReference>
<keyword evidence="4" id="KW-1185">Reference proteome</keyword>
<dbReference type="OrthoDB" id="9829458at2"/>
<feature type="region of interest" description="Disordered" evidence="1">
    <location>
        <begin position="19"/>
        <end position="38"/>
    </location>
</feature>
<protein>
    <recommendedName>
        <fullName evidence="5">Lipoprotein</fullName>
    </recommendedName>
</protein>
<dbReference type="PROSITE" id="PS51257">
    <property type="entry name" value="PROKAR_LIPOPROTEIN"/>
    <property type="match status" value="1"/>
</dbReference>
<evidence type="ECO:0000256" key="2">
    <source>
        <dbReference type="SAM" id="SignalP"/>
    </source>
</evidence>